<proteinExistence type="predicted"/>
<name>J9CPP6_9ZZZZ</name>
<dbReference type="EMBL" id="AMCI01002694">
    <property type="protein sequence ID" value="EJX02076.1"/>
    <property type="molecule type" value="Genomic_DNA"/>
</dbReference>
<protein>
    <submittedName>
        <fullName evidence="1">Uncharacterized protein</fullName>
    </submittedName>
</protein>
<reference evidence="1" key="1">
    <citation type="journal article" date="2012" name="PLoS ONE">
        <title>Gene sets for utilization of primary and secondary nutrition supplies in the distal gut of endangered iberian lynx.</title>
        <authorList>
            <person name="Alcaide M."/>
            <person name="Messina E."/>
            <person name="Richter M."/>
            <person name="Bargiela R."/>
            <person name="Peplies J."/>
            <person name="Huws S.A."/>
            <person name="Newbold C.J."/>
            <person name="Golyshin P.N."/>
            <person name="Simon M.A."/>
            <person name="Lopez G."/>
            <person name="Yakimov M.M."/>
            <person name="Ferrer M."/>
        </authorList>
    </citation>
    <scope>NUCLEOTIDE SEQUENCE</scope>
</reference>
<sequence>MDISASRNHLSAVLCLVFLTRSKTDGSSSPKVVSSGIA</sequence>
<organism evidence="1">
    <name type="scientific">gut metagenome</name>
    <dbReference type="NCBI Taxonomy" id="749906"/>
    <lineage>
        <taxon>unclassified sequences</taxon>
        <taxon>metagenomes</taxon>
        <taxon>organismal metagenomes</taxon>
    </lineage>
</organism>
<gene>
    <name evidence="1" type="ORF">EVA_09818</name>
</gene>
<evidence type="ECO:0000313" key="1">
    <source>
        <dbReference type="EMBL" id="EJX02076.1"/>
    </source>
</evidence>
<dbReference type="AlphaFoldDB" id="J9CPP6"/>
<accession>J9CPP6</accession>
<comment type="caution">
    <text evidence="1">The sequence shown here is derived from an EMBL/GenBank/DDBJ whole genome shotgun (WGS) entry which is preliminary data.</text>
</comment>